<feature type="binding site" evidence="18">
    <location>
        <position position="58"/>
    </location>
    <ligand>
        <name>K(+)</name>
        <dbReference type="ChEBI" id="CHEBI:29103"/>
    </ligand>
</feature>
<comment type="cofactor">
    <cofactor evidence="17">
        <name>Mg(2+)</name>
        <dbReference type="ChEBI" id="CHEBI:18420"/>
    </cofactor>
</comment>
<comment type="function">
    <text evidence="18">Catalyzes the epimerization of the S- and R-forms of NAD(P)HX, a damaged form of NAD(P)H that is a result of enzymatic or heat-dependent hydration. This is a prerequisite for the S-specific NAD(P)H-hydrate dehydratase to allow the repair of both epimers of NAD(P)HX.</text>
</comment>
<comment type="function">
    <text evidence="14 19">Bifunctional enzyme that catalyzes the epimerization of the S- and R-forms of NAD(P)HX and the dehydration of the S-form of NAD(P)HX at the expense of ADP, which is converted to AMP. This allows the repair of both epimers of NAD(P)HX, a damaged form of NAD(P)H that is a result of enzymatic or heat-dependent hydration.</text>
</comment>
<comment type="similarity">
    <text evidence="17">Belongs to the NnrD/CARKD family.</text>
</comment>
<evidence type="ECO:0000256" key="3">
    <source>
        <dbReference type="ARBA" id="ARBA00006001"/>
    </source>
</evidence>
<keyword evidence="23" id="KW-1185">Reference proteome</keyword>
<dbReference type="SUPFAM" id="SSF64153">
    <property type="entry name" value="YjeF N-terminal domain-like"/>
    <property type="match status" value="1"/>
</dbReference>
<keyword evidence="6 17" id="KW-0547">Nucleotide-binding</keyword>
<comment type="function">
    <text evidence="17">Catalyzes the dehydration of the S-form of NAD(P)HX at the expense of ADP, which is converted to AMP. Together with NAD(P)HX epimerase, which catalyzes the epimerization of the S- and R-forms, the enzyme allows the repair of both epimers of NAD(P)HX, a damaged form of NAD(P)H that is a result of enzymatic or heat-dependent hydration.</text>
</comment>
<keyword evidence="12 17" id="KW-0456">Lyase</keyword>
<evidence type="ECO:0000256" key="12">
    <source>
        <dbReference type="ARBA" id="ARBA00023239"/>
    </source>
</evidence>
<dbReference type="GO" id="GO:0052855">
    <property type="term" value="F:ADP-dependent NAD(P)H-hydrate dehydratase activity"/>
    <property type="evidence" value="ECO:0007669"/>
    <property type="project" value="UniProtKB-UniRule"/>
</dbReference>
<feature type="domain" description="YjeF C-terminal" evidence="20">
    <location>
        <begin position="229"/>
        <end position="504"/>
    </location>
</feature>
<dbReference type="KEGG" id="mgod:E7746_07565"/>
<dbReference type="GO" id="GO:0052856">
    <property type="term" value="F:NAD(P)HX epimerase activity"/>
    <property type="evidence" value="ECO:0007669"/>
    <property type="project" value="UniProtKB-UniRule"/>
</dbReference>
<dbReference type="HAMAP" id="MF_01966">
    <property type="entry name" value="NADHX_epimerase"/>
    <property type="match status" value="1"/>
</dbReference>
<dbReference type="PROSITE" id="PS51385">
    <property type="entry name" value="YJEF_N"/>
    <property type="match status" value="1"/>
</dbReference>
<dbReference type="InterPro" id="IPR000631">
    <property type="entry name" value="CARKD"/>
</dbReference>
<proteinExistence type="inferred from homology"/>
<dbReference type="InterPro" id="IPR036652">
    <property type="entry name" value="YjeF_N_dom_sf"/>
</dbReference>
<dbReference type="NCBIfam" id="TIGR00196">
    <property type="entry name" value="yjeF_cterm"/>
    <property type="match status" value="1"/>
</dbReference>
<keyword evidence="7 17" id="KW-0067">ATP-binding</keyword>
<dbReference type="InterPro" id="IPR004443">
    <property type="entry name" value="YjeF_N_dom"/>
</dbReference>
<comment type="similarity">
    <text evidence="18">Belongs to the NnrE/AIBP family.</text>
</comment>
<feature type="binding site" evidence="18">
    <location>
        <position position="127"/>
    </location>
    <ligand>
        <name>K(+)</name>
        <dbReference type="ChEBI" id="CHEBI:29103"/>
    </ligand>
</feature>
<keyword evidence="10 17" id="KW-0520">NAD</keyword>
<feature type="domain" description="YjeF N-terminal" evidence="21">
    <location>
        <begin position="9"/>
        <end position="219"/>
    </location>
</feature>
<comment type="subunit">
    <text evidence="17">Homotetramer.</text>
</comment>
<keyword evidence="9 18" id="KW-0630">Potassium</keyword>
<keyword evidence="11 18" id="KW-0413">Isomerase</keyword>
<comment type="catalytic activity">
    <reaction evidence="1 18 19">
        <text>(6R)-NADHX = (6S)-NADHX</text>
        <dbReference type="Rhea" id="RHEA:32215"/>
        <dbReference type="ChEBI" id="CHEBI:64074"/>
        <dbReference type="ChEBI" id="CHEBI:64075"/>
        <dbReference type="EC" id="5.1.99.6"/>
    </reaction>
</comment>
<evidence type="ECO:0000256" key="7">
    <source>
        <dbReference type="ARBA" id="ARBA00022840"/>
    </source>
</evidence>
<dbReference type="Gene3D" id="3.40.50.10260">
    <property type="entry name" value="YjeF N-terminal domain"/>
    <property type="match status" value="1"/>
</dbReference>
<gene>
    <name evidence="17" type="primary">nnrD</name>
    <name evidence="18" type="synonym">nnrE</name>
    <name evidence="22" type="ORF">E7746_07565</name>
</gene>
<comment type="similarity">
    <text evidence="4 19">In the C-terminal section; belongs to the NnrD/CARKD family.</text>
</comment>
<dbReference type="InterPro" id="IPR029056">
    <property type="entry name" value="Ribokinase-like"/>
</dbReference>
<accession>A0A4P7VNV9</accession>
<comment type="similarity">
    <text evidence="3 19">In the N-terminal section; belongs to the NnrE/AIBP family.</text>
</comment>
<keyword evidence="5 18" id="KW-0479">Metal-binding</keyword>
<dbReference type="PANTHER" id="PTHR12592">
    <property type="entry name" value="ATP-DEPENDENT (S)-NAD(P)H-HYDRATE DEHYDRATASE FAMILY MEMBER"/>
    <property type="match status" value="1"/>
</dbReference>
<reference evidence="22 23" key="1">
    <citation type="submission" date="2019-02" db="EMBL/GenBank/DDBJ databases">
        <title>Isolation and identification of novel species under the genus Muribaculum.</title>
        <authorList>
            <person name="Miyake S."/>
            <person name="Ding Y."/>
            <person name="Low A."/>
            <person name="Soh M."/>
            <person name="Seedorf H."/>
        </authorList>
    </citation>
    <scope>NUCLEOTIDE SEQUENCE [LARGE SCALE GENOMIC DNA]</scope>
    <source>
        <strain evidence="22 23">TLL-A4</strain>
    </source>
</reference>
<dbReference type="EMBL" id="CP039393">
    <property type="protein sequence ID" value="QCD35755.1"/>
    <property type="molecule type" value="Genomic_DNA"/>
</dbReference>
<feature type="binding site" evidence="17">
    <location>
        <position position="445"/>
    </location>
    <ligand>
        <name>(6S)-NADPHX</name>
        <dbReference type="ChEBI" id="CHEBI:64076"/>
    </ligand>
</feature>
<dbReference type="OrthoDB" id="9806925at2"/>
<dbReference type="CDD" id="cd01171">
    <property type="entry name" value="YXKO-related"/>
    <property type="match status" value="1"/>
</dbReference>
<evidence type="ECO:0000256" key="6">
    <source>
        <dbReference type="ARBA" id="ARBA00022741"/>
    </source>
</evidence>
<feature type="binding site" evidence="17">
    <location>
        <begin position="415"/>
        <end position="419"/>
    </location>
    <ligand>
        <name>AMP</name>
        <dbReference type="ChEBI" id="CHEBI:456215"/>
    </ligand>
</feature>
<dbReference type="PIRSF" id="PIRSF017184">
    <property type="entry name" value="Nnr"/>
    <property type="match status" value="1"/>
</dbReference>
<dbReference type="Proteomes" id="UP000297031">
    <property type="component" value="Chromosome"/>
</dbReference>
<evidence type="ECO:0000256" key="18">
    <source>
        <dbReference type="HAMAP-Rule" id="MF_01966"/>
    </source>
</evidence>
<evidence type="ECO:0000256" key="13">
    <source>
        <dbReference type="ARBA" id="ARBA00023268"/>
    </source>
</evidence>
<evidence type="ECO:0000256" key="11">
    <source>
        <dbReference type="ARBA" id="ARBA00023235"/>
    </source>
</evidence>
<evidence type="ECO:0000256" key="15">
    <source>
        <dbReference type="ARBA" id="ARBA00048238"/>
    </source>
</evidence>
<feature type="binding site" evidence="17">
    <location>
        <position position="444"/>
    </location>
    <ligand>
        <name>AMP</name>
        <dbReference type="ChEBI" id="CHEBI:456215"/>
    </ligand>
</feature>
<evidence type="ECO:0000256" key="1">
    <source>
        <dbReference type="ARBA" id="ARBA00000013"/>
    </source>
</evidence>
<sequence>MKIFTNEQIRSIDRYTIENEGVTSLELVERAATAIACELISRWRPSHRICIFAGPGNNGADALAVGRMLIEQGYNVEIFLFNIFGKLSDECAYNRKRLLEIDNADFTEVVGGNFQPPDLSSDVVVLDGLFGSGLREPLTGGFQSLVSYINGSEAYVVSIDVPSGLFGEWNENVLSRNVVHADLTLAIQFPRLAFFIVDNAEFIGEWKVLDIELSQQEIKSSPYDYFLVEKSDARNMLRPRGLFTSKADFGNALLVAGSYGMMGAAVMGARAALRSGVGKLTVHSPRCGYNILQASVPEALFQADHHDIAITDITLKHDYNAVAIGPGIGTHDVTKKALESFIISHSSGKPLLLDADALNCISQRRHLLDALPPLSIITPHAGEFDRLFGEHNTAEERLKTAIEQSAYYQIIILLKGRYTAVVRPDGKIYFNSSGNPGLATPGSGDVLTGIIASFMAQGYIPAVAATLGAFVHGYAGDIAAERHGRYGVLASDVAECTGRAIRDIMQ</sequence>
<dbReference type="EC" id="4.2.1.136" evidence="19"/>
<dbReference type="GO" id="GO:0046872">
    <property type="term" value="F:metal ion binding"/>
    <property type="evidence" value="ECO:0007669"/>
    <property type="project" value="UniProtKB-UniRule"/>
</dbReference>
<comment type="catalytic activity">
    <reaction evidence="16 17 19">
        <text>(6S)-NADPHX + ADP = AMP + phosphate + NADPH + H(+)</text>
        <dbReference type="Rhea" id="RHEA:32235"/>
        <dbReference type="ChEBI" id="CHEBI:15378"/>
        <dbReference type="ChEBI" id="CHEBI:43474"/>
        <dbReference type="ChEBI" id="CHEBI:57783"/>
        <dbReference type="ChEBI" id="CHEBI:64076"/>
        <dbReference type="ChEBI" id="CHEBI:456215"/>
        <dbReference type="ChEBI" id="CHEBI:456216"/>
        <dbReference type="EC" id="4.2.1.136"/>
    </reaction>
</comment>
<feature type="binding site" evidence="17">
    <location>
        <position position="264"/>
    </location>
    <ligand>
        <name>(6S)-NADPHX</name>
        <dbReference type="ChEBI" id="CHEBI:64076"/>
    </ligand>
</feature>
<feature type="binding site" evidence="17">
    <location>
        <position position="380"/>
    </location>
    <ligand>
        <name>(6S)-NADPHX</name>
        <dbReference type="ChEBI" id="CHEBI:64076"/>
    </ligand>
</feature>
<feature type="binding site" evidence="18">
    <location>
        <position position="160"/>
    </location>
    <ligand>
        <name>(6S)-NADPHX</name>
        <dbReference type="ChEBI" id="CHEBI:64076"/>
    </ligand>
</feature>
<dbReference type="NCBIfam" id="TIGR00197">
    <property type="entry name" value="yjeF_nterm"/>
    <property type="match status" value="1"/>
</dbReference>
<evidence type="ECO:0000256" key="2">
    <source>
        <dbReference type="ARBA" id="ARBA00000909"/>
    </source>
</evidence>
<dbReference type="Pfam" id="PF01256">
    <property type="entry name" value="Carb_kinase"/>
    <property type="match status" value="1"/>
</dbReference>
<evidence type="ECO:0000256" key="14">
    <source>
        <dbReference type="ARBA" id="ARBA00025153"/>
    </source>
</evidence>
<evidence type="ECO:0000313" key="23">
    <source>
        <dbReference type="Proteomes" id="UP000297031"/>
    </source>
</evidence>
<protein>
    <recommendedName>
        <fullName evidence="19">Bifunctional NAD(P)H-hydrate repair enzyme</fullName>
    </recommendedName>
    <alternativeName>
        <fullName evidence="19">Nicotinamide nucleotide repair protein</fullName>
    </alternativeName>
    <domain>
        <recommendedName>
            <fullName evidence="19">ADP-dependent (S)-NAD(P)H-hydrate dehydratase</fullName>
            <ecNumber evidence="19">4.2.1.136</ecNumber>
        </recommendedName>
        <alternativeName>
            <fullName evidence="19">ADP-dependent NAD(P)HX dehydratase</fullName>
        </alternativeName>
    </domain>
    <domain>
        <recommendedName>
            <fullName evidence="19">NAD(P)H-hydrate epimerase</fullName>
            <ecNumber evidence="19">5.1.99.6</ecNumber>
        </recommendedName>
    </domain>
</protein>
<evidence type="ECO:0000256" key="9">
    <source>
        <dbReference type="ARBA" id="ARBA00022958"/>
    </source>
</evidence>
<feature type="binding site" evidence="17">
    <location>
        <position position="327"/>
    </location>
    <ligand>
        <name>(6S)-NADPHX</name>
        <dbReference type="ChEBI" id="CHEBI:64076"/>
    </ligand>
</feature>
<evidence type="ECO:0000256" key="17">
    <source>
        <dbReference type="HAMAP-Rule" id="MF_01965"/>
    </source>
</evidence>
<dbReference type="PROSITE" id="PS51383">
    <property type="entry name" value="YJEF_C_3"/>
    <property type="match status" value="1"/>
</dbReference>
<dbReference type="Pfam" id="PF03853">
    <property type="entry name" value="YjeF_N"/>
    <property type="match status" value="1"/>
</dbReference>
<organism evidence="22 23">
    <name type="scientific">Muribaculum gordoncarteri</name>
    <dbReference type="NCBI Taxonomy" id="2530390"/>
    <lineage>
        <taxon>Bacteria</taxon>
        <taxon>Pseudomonadati</taxon>
        <taxon>Bacteroidota</taxon>
        <taxon>Bacteroidia</taxon>
        <taxon>Bacteroidales</taxon>
        <taxon>Muribaculaceae</taxon>
        <taxon>Muribaculum</taxon>
    </lineage>
</organism>
<comment type="catalytic activity">
    <reaction evidence="15 17 19">
        <text>(6S)-NADHX + ADP = AMP + phosphate + NADH + H(+)</text>
        <dbReference type="Rhea" id="RHEA:32223"/>
        <dbReference type="ChEBI" id="CHEBI:15378"/>
        <dbReference type="ChEBI" id="CHEBI:43474"/>
        <dbReference type="ChEBI" id="CHEBI:57945"/>
        <dbReference type="ChEBI" id="CHEBI:64074"/>
        <dbReference type="ChEBI" id="CHEBI:456215"/>
        <dbReference type="ChEBI" id="CHEBI:456216"/>
        <dbReference type="EC" id="4.2.1.136"/>
    </reaction>
</comment>
<evidence type="ECO:0000256" key="5">
    <source>
        <dbReference type="ARBA" id="ARBA00022723"/>
    </source>
</evidence>
<dbReference type="Gene3D" id="3.40.1190.20">
    <property type="match status" value="1"/>
</dbReference>
<dbReference type="EC" id="5.1.99.6" evidence="19"/>
<dbReference type="RefSeq" id="WP_136410387.1">
    <property type="nucleotide sequence ID" value="NZ_CP039393.1"/>
</dbReference>
<feature type="binding site" evidence="18">
    <location>
        <position position="163"/>
    </location>
    <ligand>
        <name>K(+)</name>
        <dbReference type="ChEBI" id="CHEBI:29103"/>
    </ligand>
</feature>
<dbReference type="SUPFAM" id="SSF53613">
    <property type="entry name" value="Ribokinase-like"/>
    <property type="match status" value="1"/>
</dbReference>
<dbReference type="AlphaFoldDB" id="A0A4P7VNV9"/>
<comment type="caution">
    <text evidence="18">Lacks conserved residue(s) required for the propagation of feature annotation.</text>
</comment>
<keyword evidence="13" id="KW-0511">Multifunctional enzyme</keyword>
<dbReference type="PANTHER" id="PTHR12592:SF0">
    <property type="entry name" value="ATP-DEPENDENT (S)-NAD(P)H-HYDRATE DEHYDRATASE"/>
    <property type="match status" value="1"/>
</dbReference>
<feature type="binding site" evidence="18">
    <location>
        <begin position="57"/>
        <end position="61"/>
    </location>
    <ligand>
        <name>(6S)-NADPHX</name>
        <dbReference type="ChEBI" id="CHEBI:64076"/>
    </ligand>
</feature>
<dbReference type="GO" id="GO:0005524">
    <property type="term" value="F:ATP binding"/>
    <property type="evidence" value="ECO:0007669"/>
    <property type="project" value="UniProtKB-UniRule"/>
</dbReference>
<dbReference type="GO" id="GO:0110051">
    <property type="term" value="P:metabolite repair"/>
    <property type="evidence" value="ECO:0007669"/>
    <property type="project" value="TreeGrafter"/>
</dbReference>
<comment type="catalytic activity">
    <reaction evidence="2 18 19">
        <text>(6R)-NADPHX = (6S)-NADPHX</text>
        <dbReference type="Rhea" id="RHEA:32227"/>
        <dbReference type="ChEBI" id="CHEBI:64076"/>
        <dbReference type="ChEBI" id="CHEBI:64077"/>
        <dbReference type="EC" id="5.1.99.6"/>
    </reaction>
</comment>
<dbReference type="GO" id="GO:0046496">
    <property type="term" value="P:nicotinamide nucleotide metabolic process"/>
    <property type="evidence" value="ECO:0007669"/>
    <property type="project" value="UniProtKB-UniRule"/>
</dbReference>
<evidence type="ECO:0000256" key="4">
    <source>
        <dbReference type="ARBA" id="ARBA00009524"/>
    </source>
</evidence>
<feature type="binding site" evidence="18">
    <location>
        <begin position="131"/>
        <end position="137"/>
    </location>
    <ligand>
        <name>(6S)-NADPHX</name>
        <dbReference type="ChEBI" id="CHEBI:64076"/>
    </ligand>
</feature>
<evidence type="ECO:0000259" key="20">
    <source>
        <dbReference type="PROSITE" id="PS51383"/>
    </source>
</evidence>
<keyword evidence="8 17" id="KW-0521">NADP</keyword>
<dbReference type="HAMAP" id="MF_01965">
    <property type="entry name" value="NADHX_dehydratase"/>
    <property type="match status" value="1"/>
</dbReference>
<evidence type="ECO:0000256" key="8">
    <source>
        <dbReference type="ARBA" id="ARBA00022857"/>
    </source>
</evidence>
<evidence type="ECO:0000259" key="21">
    <source>
        <dbReference type="PROSITE" id="PS51385"/>
    </source>
</evidence>
<evidence type="ECO:0000256" key="19">
    <source>
        <dbReference type="PIRNR" id="PIRNR017184"/>
    </source>
</evidence>
<comment type="cofactor">
    <cofactor evidence="18 19">
        <name>K(+)</name>
        <dbReference type="ChEBI" id="CHEBI:29103"/>
    </cofactor>
    <text evidence="18 19">Binds 1 potassium ion per subunit.</text>
</comment>
<dbReference type="InterPro" id="IPR030677">
    <property type="entry name" value="Nnr"/>
</dbReference>
<evidence type="ECO:0000256" key="10">
    <source>
        <dbReference type="ARBA" id="ARBA00023027"/>
    </source>
</evidence>
<evidence type="ECO:0000313" key="22">
    <source>
        <dbReference type="EMBL" id="QCD35755.1"/>
    </source>
</evidence>
<name>A0A4P7VNV9_9BACT</name>
<evidence type="ECO:0000256" key="16">
    <source>
        <dbReference type="ARBA" id="ARBA00049209"/>
    </source>
</evidence>